<evidence type="ECO:0000256" key="1">
    <source>
        <dbReference type="ARBA" id="ARBA00004141"/>
    </source>
</evidence>
<evidence type="ECO:0000259" key="17">
    <source>
        <dbReference type="PROSITE" id="PS50850"/>
    </source>
</evidence>
<evidence type="ECO:0000256" key="6">
    <source>
        <dbReference type="ARBA" id="ARBA00023136"/>
    </source>
</evidence>
<evidence type="ECO:0000313" key="18">
    <source>
        <dbReference type="EMBL" id="CAD9499058.1"/>
    </source>
</evidence>
<evidence type="ECO:0000256" key="12">
    <source>
        <dbReference type="ARBA" id="ARBA00044710"/>
    </source>
</evidence>
<dbReference type="NCBIfam" id="TIGR00879">
    <property type="entry name" value="SP"/>
    <property type="match status" value="1"/>
</dbReference>
<feature type="transmembrane region" description="Helical" evidence="16">
    <location>
        <begin position="223"/>
        <end position="242"/>
    </location>
</feature>
<feature type="transmembrane region" description="Helical" evidence="16">
    <location>
        <begin position="367"/>
        <end position="389"/>
    </location>
</feature>
<evidence type="ECO:0000256" key="7">
    <source>
        <dbReference type="ARBA" id="ARBA00044637"/>
    </source>
</evidence>
<evidence type="ECO:0000256" key="3">
    <source>
        <dbReference type="ARBA" id="ARBA00011738"/>
    </source>
</evidence>
<feature type="domain" description="Major facilitator superfamily (MFS) profile" evidence="17">
    <location>
        <begin position="55"/>
        <end position="498"/>
    </location>
</feature>
<feature type="compositionally biased region" description="Pro residues" evidence="15">
    <location>
        <begin position="26"/>
        <end position="36"/>
    </location>
</feature>
<evidence type="ECO:0000256" key="2">
    <source>
        <dbReference type="ARBA" id="ARBA00010992"/>
    </source>
</evidence>
<dbReference type="InterPro" id="IPR005828">
    <property type="entry name" value="MFS_sugar_transport-like"/>
</dbReference>
<dbReference type="InterPro" id="IPR050360">
    <property type="entry name" value="MFS_Sugar_Transporters"/>
</dbReference>
<dbReference type="PROSITE" id="PS00216">
    <property type="entry name" value="SUGAR_TRANSPORT_1"/>
    <property type="match status" value="1"/>
</dbReference>
<evidence type="ECO:0000256" key="11">
    <source>
        <dbReference type="ARBA" id="ARBA00044668"/>
    </source>
</evidence>
<evidence type="ECO:0000256" key="5">
    <source>
        <dbReference type="ARBA" id="ARBA00022989"/>
    </source>
</evidence>
<feature type="transmembrane region" description="Helical" evidence="16">
    <location>
        <begin position="52"/>
        <end position="79"/>
    </location>
</feature>
<feature type="transmembrane region" description="Helical" evidence="16">
    <location>
        <begin position="192"/>
        <end position="211"/>
    </location>
</feature>
<keyword evidence="14" id="KW-0813">Transport</keyword>
<reference evidence="18" key="1">
    <citation type="submission" date="2021-01" db="EMBL/GenBank/DDBJ databases">
        <authorList>
            <person name="Corre E."/>
            <person name="Pelletier E."/>
            <person name="Niang G."/>
            <person name="Scheremetjew M."/>
            <person name="Finn R."/>
            <person name="Kale V."/>
            <person name="Holt S."/>
            <person name="Cochrane G."/>
            <person name="Meng A."/>
            <person name="Brown T."/>
            <person name="Cohen L."/>
        </authorList>
    </citation>
    <scope>NUCLEOTIDE SEQUENCE</scope>
    <source>
        <strain evidence="18">RCC3387</strain>
    </source>
</reference>
<evidence type="ECO:0000256" key="14">
    <source>
        <dbReference type="RuleBase" id="RU003346"/>
    </source>
</evidence>
<feature type="compositionally biased region" description="Low complexity" evidence="15">
    <location>
        <begin position="8"/>
        <end position="25"/>
    </location>
</feature>
<dbReference type="PROSITE" id="PS50850">
    <property type="entry name" value="MFS"/>
    <property type="match status" value="1"/>
</dbReference>
<feature type="region of interest" description="Disordered" evidence="15">
    <location>
        <begin position="1"/>
        <end position="42"/>
    </location>
</feature>
<gene>
    <name evidence="18" type="ORF">BRAN1462_LOCUS3974</name>
</gene>
<dbReference type="AlphaFoldDB" id="A0A7S2HSG1"/>
<evidence type="ECO:0000256" key="4">
    <source>
        <dbReference type="ARBA" id="ARBA00022692"/>
    </source>
</evidence>
<comment type="catalytic activity">
    <reaction evidence="10">
        <text>D-mannose(out) = D-mannose(in)</text>
        <dbReference type="Rhea" id="RHEA:78391"/>
        <dbReference type="ChEBI" id="CHEBI:4208"/>
    </reaction>
    <physiologicalReaction direction="left-to-right" evidence="10">
        <dbReference type="Rhea" id="RHEA:78392"/>
    </physiologicalReaction>
</comment>
<dbReference type="EMBL" id="HBGW01006079">
    <property type="protein sequence ID" value="CAD9499058.1"/>
    <property type="molecule type" value="Transcribed_RNA"/>
</dbReference>
<evidence type="ECO:0000256" key="15">
    <source>
        <dbReference type="SAM" id="MobiDB-lite"/>
    </source>
</evidence>
<feature type="transmembrane region" description="Helical" evidence="16">
    <location>
        <begin position="409"/>
        <end position="433"/>
    </location>
</feature>
<protein>
    <recommendedName>
        <fullName evidence="13">Hexose transporter 1</fullName>
    </recommendedName>
</protein>
<feature type="transmembrane region" description="Helical" evidence="16">
    <location>
        <begin position="99"/>
        <end position="121"/>
    </location>
</feature>
<dbReference type="PANTHER" id="PTHR48022">
    <property type="entry name" value="PLASTIDIC GLUCOSE TRANSPORTER 4"/>
    <property type="match status" value="1"/>
</dbReference>
<feature type="transmembrane region" description="Helical" evidence="16">
    <location>
        <begin position="163"/>
        <end position="180"/>
    </location>
</feature>
<comment type="catalytic activity">
    <reaction evidence="9">
        <text>D-xylose(out) = D-xylose(in)</text>
        <dbReference type="Rhea" id="RHEA:78427"/>
        <dbReference type="ChEBI" id="CHEBI:53455"/>
    </reaction>
    <physiologicalReaction direction="left-to-right" evidence="9">
        <dbReference type="Rhea" id="RHEA:78428"/>
    </physiologicalReaction>
</comment>
<comment type="subunit">
    <text evidence="3">Homodimer.</text>
</comment>
<dbReference type="InterPro" id="IPR036259">
    <property type="entry name" value="MFS_trans_sf"/>
</dbReference>
<dbReference type="InterPro" id="IPR005829">
    <property type="entry name" value="Sugar_transporter_CS"/>
</dbReference>
<evidence type="ECO:0000256" key="10">
    <source>
        <dbReference type="ARBA" id="ARBA00044662"/>
    </source>
</evidence>
<keyword evidence="6 16" id="KW-0472">Membrane</keyword>
<comment type="similarity">
    <text evidence="2 14">Belongs to the major facilitator superfamily. Sugar transporter (TC 2.A.1.1) family.</text>
</comment>
<dbReference type="GO" id="GO:0016020">
    <property type="term" value="C:membrane"/>
    <property type="evidence" value="ECO:0007669"/>
    <property type="project" value="UniProtKB-SubCell"/>
</dbReference>
<comment type="subcellular location">
    <subcellularLocation>
        <location evidence="1">Membrane</location>
        <topology evidence="1">Multi-pass membrane protein</topology>
    </subcellularLocation>
</comment>
<sequence length="551" mass="58235">MPSSLFVRPSARPAASPSAANEVPPTTLPTAPPAAPSSPMQRMRATMPHVRMAGVAAFSLLGAFLFGLDAGYLGTMVFWATFKRDVAHLADPNAQELSVLVMTELTTSFGFGAFLAALPCVSGPLMDKRGRRFSIQTGAALGLAGAVVQATSCGLSQMLAGRFASGAATGLLSTVLPLYIGEVAPVRARGTYLVMYQLMLTAGIPAAAIVNEAVKHLQNGWRYSIAVQAVVASVLLVGMFFMPRSPRWLVLQGRREEALRSLRSVRDAEHAAAELKEIEAGCATAAALEVPRWRELFVGYVGKLTALGAGLQFLQQATLLGAQWGLALGFVQSMGMSRDRLLTVFAVLGLAMTFPSMYLIERVGRRALLVWGSAFMLVSSVALGALGTLGADHTSTYVWTVKSQAAGRAMLLCVFTFLSSFALTWGPVVWAYCGEIYPLKHRSRCTGISTATNWGMNFALAQLLTVAYTGLGFHIMWVQAAFLVLGLAAVWHLPETRGLSLEDIDARLRARFGASPDAPGRGGKAAACADPAASTDSTPSVGTSQKGAGSP</sequence>
<dbReference type="Gene3D" id="1.20.1250.20">
    <property type="entry name" value="MFS general substrate transporter like domains"/>
    <property type="match status" value="1"/>
</dbReference>
<comment type="catalytic activity">
    <reaction evidence="11">
        <text>D-glucosamine(out) = D-glucosamine(in)</text>
        <dbReference type="Rhea" id="RHEA:78423"/>
        <dbReference type="ChEBI" id="CHEBI:58723"/>
    </reaction>
    <physiologicalReaction direction="left-to-right" evidence="11">
        <dbReference type="Rhea" id="RHEA:78424"/>
    </physiologicalReaction>
</comment>
<dbReference type="PANTHER" id="PTHR48022:SF2">
    <property type="entry name" value="PLASTIDIC GLUCOSE TRANSPORTER 4"/>
    <property type="match status" value="1"/>
</dbReference>
<dbReference type="Pfam" id="PF00083">
    <property type="entry name" value="Sugar_tr"/>
    <property type="match status" value="1"/>
</dbReference>
<dbReference type="InterPro" id="IPR003663">
    <property type="entry name" value="Sugar/inositol_transpt"/>
</dbReference>
<feature type="region of interest" description="Disordered" evidence="15">
    <location>
        <begin position="513"/>
        <end position="551"/>
    </location>
</feature>
<evidence type="ECO:0000256" key="13">
    <source>
        <dbReference type="ARBA" id="ARBA00044780"/>
    </source>
</evidence>
<feature type="transmembrane region" description="Helical" evidence="16">
    <location>
        <begin position="341"/>
        <end position="360"/>
    </location>
</feature>
<dbReference type="InterPro" id="IPR020846">
    <property type="entry name" value="MFS_dom"/>
</dbReference>
<accession>A0A7S2HSG1</accession>
<feature type="transmembrane region" description="Helical" evidence="16">
    <location>
        <begin position="445"/>
        <end position="468"/>
    </location>
</feature>
<keyword evidence="5 16" id="KW-1133">Transmembrane helix</keyword>
<feature type="compositionally biased region" description="Polar residues" evidence="15">
    <location>
        <begin position="534"/>
        <end position="551"/>
    </location>
</feature>
<dbReference type="GO" id="GO:0005351">
    <property type="term" value="F:carbohydrate:proton symporter activity"/>
    <property type="evidence" value="ECO:0007669"/>
    <property type="project" value="TreeGrafter"/>
</dbReference>
<keyword evidence="4 16" id="KW-0812">Transmembrane</keyword>
<comment type="catalytic activity">
    <reaction evidence="7">
        <text>D-galactose(in) = D-galactose(out)</text>
        <dbReference type="Rhea" id="RHEA:34915"/>
        <dbReference type="ChEBI" id="CHEBI:4139"/>
    </reaction>
    <physiologicalReaction direction="right-to-left" evidence="7">
        <dbReference type="Rhea" id="RHEA:34917"/>
    </physiologicalReaction>
</comment>
<proteinExistence type="inferred from homology"/>
<evidence type="ECO:0000256" key="9">
    <source>
        <dbReference type="ARBA" id="ARBA00044656"/>
    </source>
</evidence>
<dbReference type="PRINTS" id="PR00171">
    <property type="entry name" value="SUGRTRNSPORT"/>
</dbReference>
<evidence type="ECO:0000256" key="8">
    <source>
        <dbReference type="ARBA" id="ARBA00044648"/>
    </source>
</evidence>
<name>A0A7S2HSG1_9DINO</name>
<comment type="catalytic activity">
    <reaction evidence="8">
        <text>D-glucose(out) = D-glucose(in)</text>
        <dbReference type="Rhea" id="RHEA:60376"/>
        <dbReference type="ChEBI" id="CHEBI:4167"/>
    </reaction>
    <physiologicalReaction direction="left-to-right" evidence="8">
        <dbReference type="Rhea" id="RHEA:60377"/>
    </physiologicalReaction>
</comment>
<evidence type="ECO:0000256" key="16">
    <source>
        <dbReference type="SAM" id="Phobius"/>
    </source>
</evidence>
<comment type="catalytic activity">
    <reaction evidence="12">
        <text>D-fructose(out) = D-fructose(in)</text>
        <dbReference type="Rhea" id="RHEA:60372"/>
        <dbReference type="ChEBI" id="CHEBI:37721"/>
    </reaction>
    <physiologicalReaction direction="left-to-right" evidence="12">
        <dbReference type="Rhea" id="RHEA:60373"/>
    </physiologicalReaction>
</comment>
<organism evidence="18">
    <name type="scientific">Zooxanthella nutricula</name>
    <dbReference type="NCBI Taxonomy" id="1333877"/>
    <lineage>
        <taxon>Eukaryota</taxon>
        <taxon>Sar</taxon>
        <taxon>Alveolata</taxon>
        <taxon>Dinophyceae</taxon>
        <taxon>Peridiniales</taxon>
        <taxon>Peridiniales incertae sedis</taxon>
        <taxon>Zooxanthella</taxon>
    </lineage>
</organism>
<dbReference type="SUPFAM" id="SSF103473">
    <property type="entry name" value="MFS general substrate transporter"/>
    <property type="match status" value="1"/>
</dbReference>